<dbReference type="GO" id="GO:0005044">
    <property type="term" value="F:scavenger receptor activity"/>
    <property type="evidence" value="ECO:0007669"/>
    <property type="project" value="TreeGrafter"/>
</dbReference>
<evidence type="ECO:0000256" key="5">
    <source>
        <dbReference type="ARBA" id="ARBA00022989"/>
    </source>
</evidence>
<dbReference type="GO" id="GO:0005737">
    <property type="term" value="C:cytoplasm"/>
    <property type="evidence" value="ECO:0007669"/>
    <property type="project" value="TreeGrafter"/>
</dbReference>
<name>A0A9Q0BJ63_9MUSC</name>
<keyword evidence="6 8" id="KW-0472">Membrane</keyword>
<dbReference type="Pfam" id="PF01130">
    <property type="entry name" value="CD36"/>
    <property type="match status" value="1"/>
</dbReference>
<keyword evidence="3" id="KW-1003">Cell membrane</keyword>
<evidence type="ECO:0000313" key="10">
    <source>
        <dbReference type="Proteomes" id="UP001059596"/>
    </source>
</evidence>
<keyword evidence="7" id="KW-0325">Glycoprotein</keyword>
<organism evidence="9 10">
    <name type="scientific">Drosophila gunungcola</name>
    <name type="common">fruit fly</name>
    <dbReference type="NCBI Taxonomy" id="103775"/>
    <lineage>
        <taxon>Eukaryota</taxon>
        <taxon>Metazoa</taxon>
        <taxon>Ecdysozoa</taxon>
        <taxon>Arthropoda</taxon>
        <taxon>Hexapoda</taxon>
        <taxon>Insecta</taxon>
        <taxon>Pterygota</taxon>
        <taxon>Neoptera</taxon>
        <taxon>Endopterygota</taxon>
        <taxon>Diptera</taxon>
        <taxon>Brachycera</taxon>
        <taxon>Muscomorpha</taxon>
        <taxon>Ephydroidea</taxon>
        <taxon>Drosophilidae</taxon>
        <taxon>Drosophila</taxon>
        <taxon>Sophophora</taxon>
    </lineage>
</organism>
<dbReference type="AlphaFoldDB" id="A0A9Q0BJ63"/>
<proteinExistence type="inferred from homology"/>
<dbReference type="GO" id="GO:0005886">
    <property type="term" value="C:plasma membrane"/>
    <property type="evidence" value="ECO:0007669"/>
    <property type="project" value="UniProtKB-SubCell"/>
</dbReference>
<keyword evidence="10" id="KW-1185">Reference proteome</keyword>
<evidence type="ECO:0000256" key="4">
    <source>
        <dbReference type="ARBA" id="ARBA00022692"/>
    </source>
</evidence>
<dbReference type="InterPro" id="IPR002159">
    <property type="entry name" value="CD36_fam"/>
</dbReference>
<evidence type="ECO:0000256" key="3">
    <source>
        <dbReference type="ARBA" id="ARBA00022475"/>
    </source>
</evidence>
<evidence type="ECO:0000256" key="6">
    <source>
        <dbReference type="ARBA" id="ARBA00023136"/>
    </source>
</evidence>
<evidence type="ECO:0000256" key="8">
    <source>
        <dbReference type="SAM" id="Phobius"/>
    </source>
</evidence>
<dbReference type="Proteomes" id="UP001059596">
    <property type="component" value="Unassembled WGS sequence"/>
</dbReference>
<protein>
    <recommendedName>
        <fullName evidence="11">Scavenger receptor class B member 1</fullName>
    </recommendedName>
</protein>
<sequence>MKCVQWVKIVFCLILAALSVYLFVVSCGVEYPILIAREHVRFRQEMPTMDSWINSPFGKLKNYVFNVTNAEEFRSGRDKRLKVQEIGPIVYKIVGFNDILERNATNVKYSKHRYHSVEFLPEESVAPDVLNWTITSTNNVMLGAATKLKHMAPLSAFGFDATFMMEDMFITDTIYYFLWEFTRPLLQALSKMSNMRANVAVLHNALKDKEEIYTVNIGPERGIENFFRIETLNDEVIIREQLPHTKRYTPDQCPFNVTGALDNSLYPPFIQPDTPLDIVAIESCRVLPLTYQRQERYNGLDAFRYTLLKVNQTPPACLSTSYGIKLPDGMFDVSQCVINDAPSAFSMPHFYGSGYNWSEHYEGYTPNAEDHEPYILLEPVTGIPVMERYRFQSNIPIPDLRWFSSKLTRFSHMMIPSFWYEFEMGQLPGFVTALMWINVNVVQHMQPYCMGLFLLVAMWSVLKAIRVACGGIGYVGLFRKVCCGDMGTVTALETKFPAANLSLAVAVK</sequence>
<comment type="similarity">
    <text evidence="2">Belongs to the CD36 family.</text>
</comment>
<comment type="caution">
    <text evidence="9">The sequence shown here is derived from an EMBL/GenBank/DDBJ whole genome shotgun (WGS) entry which is preliminary data.</text>
</comment>
<evidence type="ECO:0008006" key="11">
    <source>
        <dbReference type="Google" id="ProtNLM"/>
    </source>
</evidence>
<gene>
    <name evidence="9" type="ORF">M5D96_013076</name>
</gene>
<dbReference type="EMBL" id="JAMKOV010000080">
    <property type="protein sequence ID" value="KAI8034117.1"/>
    <property type="molecule type" value="Genomic_DNA"/>
</dbReference>
<reference evidence="9" key="1">
    <citation type="journal article" date="2023" name="Genome Biol. Evol.">
        <title>Long-read-based Genome Assembly of Drosophila gunungcola Reveals Fewer Chemosensory Genes in Flower-breeding Species.</title>
        <authorList>
            <person name="Negi A."/>
            <person name="Liao B.Y."/>
            <person name="Yeh S.D."/>
        </authorList>
    </citation>
    <scope>NUCLEOTIDE SEQUENCE</scope>
    <source>
        <strain evidence="9">Sukarami</strain>
    </source>
</reference>
<feature type="transmembrane region" description="Helical" evidence="8">
    <location>
        <begin position="6"/>
        <end position="34"/>
    </location>
</feature>
<dbReference type="PRINTS" id="PR01609">
    <property type="entry name" value="CD36FAMILY"/>
</dbReference>
<dbReference type="PROSITE" id="PS51257">
    <property type="entry name" value="PROKAR_LIPOPROTEIN"/>
    <property type="match status" value="1"/>
</dbReference>
<evidence type="ECO:0000256" key="2">
    <source>
        <dbReference type="ARBA" id="ARBA00010532"/>
    </source>
</evidence>
<dbReference type="PANTHER" id="PTHR11923">
    <property type="entry name" value="SCAVENGER RECEPTOR CLASS B TYPE-1 SR-B1"/>
    <property type="match status" value="1"/>
</dbReference>
<keyword evidence="5 8" id="KW-1133">Transmembrane helix</keyword>
<keyword evidence="4 8" id="KW-0812">Transmembrane</keyword>
<dbReference type="OrthoDB" id="8187528at2759"/>
<evidence type="ECO:0000256" key="7">
    <source>
        <dbReference type="ARBA" id="ARBA00023180"/>
    </source>
</evidence>
<accession>A0A9Q0BJ63</accession>
<evidence type="ECO:0000256" key="1">
    <source>
        <dbReference type="ARBA" id="ARBA00004236"/>
    </source>
</evidence>
<evidence type="ECO:0000313" key="9">
    <source>
        <dbReference type="EMBL" id="KAI8034117.1"/>
    </source>
</evidence>
<dbReference type="PANTHER" id="PTHR11923:SF89">
    <property type="entry name" value="GH15894P"/>
    <property type="match status" value="1"/>
</dbReference>
<comment type="subcellular location">
    <subcellularLocation>
        <location evidence="1">Cell membrane</location>
    </subcellularLocation>
</comment>